<dbReference type="EMBL" id="LN899820">
    <property type="protein sequence ID" value="CUV57354.1"/>
    <property type="molecule type" value="Genomic_DNA"/>
</dbReference>
<keyword evidence="4" id="KW-0614">Plasmid</keyword>
<reference evidence="4" key="2">
    <citation type="submission" date="2021-10" db="EMBL/GenBank/DDBJ databases">
        <title>Complete genome sequences of five Ralstonia solancearum strains isolated from sunflower.</title>
        <authorList>
            <person name="She X."/>
            <person name="He Z."/>
        </authorList>
    </citation>
    <scope>NUCLEOTIDE SEQUENCE</scope>
    <source>
        <strain evidence="4">RS638</strain>
        <plasmid evidence="4">p1</plasmid>
    </source>
</reference>
<dbReference type="EMBL" id="LN899824">
    <property type="protein sequence ID" value="CUV27340.1"/>
    <property type="molecule type" value="Genomic_DNA"/>
</dbReference>
<dbReference type="InterPro" id="IPR005560">
    <property type="entry name" value="Csp_YhjQ"/>
</dbReference>
<evidence type="ECO:0000313" key="1">
    <source>
        <dbReference type="EMBL" id="CUV27340.1"/>
    </source>
</evidence>
<dbReference type="AlphaFoldDB" id="A0A0K1ZQU2"/>
<dbReference type="Gene3D" id="1.20.1270.360">
    <property type="match status" value="1"/>
</dbReference>
<dbReference type="CDD" id="cd08026">
    <property type="entry name" value="DUF326"/>
    <property type="match status" value="1"/>
</dbReference>
<evidence type="ECO:0000313" key="3">
    <source>
        <dbReference type="EMBL" id="CUV57354.1"/>
    </source>
</evidence>
<protein>
    <submittedName>
        <fullName evidence="4">Four-helix bundle copper-binding protein</fullName>
    </submittedName>
    <submittedName>
        <fullName evidence="1">Putative cysteine-rich protein</fullName>
    </submittedName>
</protein>
<sequence>MIHRPTAKENAKRFASVIQALHACETACAYCATECGKNGHAEAMGRCVSLCTDCARFCALARDFLERNSEFAELLLEDCAEICQQTMEECVHHAEGHCRKCAEACEQCKKACLEVAGAAPLSAAQQKELLAAL</sequence>
<evidence type="ECO:0000313" key="2">
    <source>
        <dbReference type="EMBL" id="CUV45091.1"/>
    </source>
</evidence>
<geneLocation type="plasmid" evidence="4">
    <name>p1</name>
</geneLocation>
<dbReference type="EMBL" id="LN899827">
    <property type="protein sequence ID" value="CUV45091.1"/>
    <property type="molecule type" value="Genomic_DNA"/>
</dbReference>
<organism evidence="1">
    <name type="scientific">Ralstonia solanacearum</name>
    <name type="common">Pseudomonas solanacearum</name>
    <dbReference type="NCBI Taxonomy" id="305"/>
    <lineage>
        <taxon>Bacteria</taxon>
        <taxon>Pseudomonadati</taxon>
        <taxon>Pseudomonadota</taxon>
        <taxon>Betaproteobacteria</taxon>
        <taxon>Burkholderiales</taxon>
        <taxon>Burkholderiaceae</taxon>
        <taxon>Ralstonia</taxon>
        <taxon>Ralstonia solanacearum species complex</taxon>
    </lineage>
</organism>
<reference evidence="1" key="1">
    <citation type="submission" date="2015-10" db="EMBL/GenBank/DDBJ databases">
        <authorList>
            <person name="Gilbert D.G."/>
        </authorList>
    </citation>
    <scope>NUCLEOTIDE SEQUENCE</scope>
    <source>
        <strain evidence="1">Phyl III-seqv23</strain>
    </source>
</reference>
<name>A0A0K1ZQU2_RALSL</name>
<dbReference type="PATRIC" id="fig|305.92.peg.4004"/>
<dbReference type="Pfam" id="PF03860">
    <property type="entry name" value="Csp"/>
    <property type="match status" value="1"/>
</dbReference>
<gene>
    <name evidence="4" type="ORF">LH706_20840</name>
    <name evidence="1" type="ORF">RUN1985_v1_70054</name>
    <name evidence="3" type="ORF">RUN215_v1_1290016</name>
    <name evidence="2" type="ORF">TO10_v1_250003</name>
</gene>
<dbReference type="PANTHER" id="PTHR37310">
    <property type="entry name" value="CYTOPLASMIC PROTEIN-RELATED"/>
    <property type="match status" value="1"/>
</dbReference>
<dbReference type="InterPro" id="IPR044543">
    <property type="entry name" value="YHJQ-like"/>
</dbReference>
<dbReference type="EMBL" id="CP085044">
    <property type="protein sequence ID" value="UZF17982.1"/>
    <property type="molecule type" value="Genomic_DNA"/>
</dbReference>
<accession>A0A0K1ZQU2</accession>
<dbReference type="PANTHER" id="PTHR37310:SF1">
    <property type="entry name" value="CYTOPLASMIC PROTEIN"/>
    <property type="match status" value="1"/>
</dbReference>
<proteinExistence type="predicted"/>
<evidence type="ECO:0000313" key="4">
    <source>
        <dbReference type="EMBL" id="UZF17982.1"/>
    </source>
</evidence>